<feature type="chain" id="PRO_5039107753" evidence="2">
    <location>
        <begin position="31"/>
        <end position="551"/>
    </location>
</feature>
<dbReference type="PANTHER" id="PTHR10098">
    <property type="entry name" value="RAPSYN-RELATED"/>
    <property type="match status" value="1"/>
</dbReference>
<dbReference type="SMART" id="SM00028">
    <property type="entry name" value="TPR"/>
    <property type="match status" value="5"/>
</dbReference>
<keyword evidence="1" id="KW-1133">Transmembrane helix</keyword>
<dbReference type="RefSeq" id="WP_217792361.1">
    <property type="nucleotide sequence ID" value="NZ_JAHSPG010000012.1"/>
</dbReference>
<gene>
    <name evidence="3" type="ORF">KTO63_15925</name>
</gene>
<proteinExistence type="predicted"/>
<keyword evidence="4" id="KW-1185">Reference proteome</keyword>
<organism evidence="3 4">
    <name type="scientific">Pinibacter aurantiacus</name>
    <dbReference type="NCBI Taxonomy" id="2851599"/>
    <lineage>
        <taxon>Bacteria</taxon>
        <taxon>Pseudomonadati</taxon>
        <taxon>Bacteroidota</taxon>
        <taxon>Chitinophagia</taxon>
        <taxon>Chitinophagales</taxon>
        <taxon>Chitinophagaceae</taxon>
        <taxon>Pinibacter</taxon>
    </lineage>
</organism>
<evidence type="ECO:0000313" key="4">
    <source>
        <dbReference type="Proteomes" id="UP000812270"/>
    </source>
</evidence>
<dbReference type="Proteomes" id="UP000812270">
    <property type="component" value="Unassembled WGS sequence"/>
</dbReference>
<dbReference type="Pfam" id="PF13424">
    <property type="entry name" value="TPR_12"/>
    <property type="match status" value="2"/>
</dbReference>
<comment type="caution">
    <text evidence="3">The sequence shown here is derived from an EMBL/GenBank/DDBJ whole genome shotgun (WGS) entry which is preliminary data.</text>
</comment>
<keyword evidence="1" id="KW-0812">Transmembrane</keyword>
<feature type="signal peptide" evidence="2">
    <location>
        <begin position="1"/>
        <end position="30"/>
    </location>
</feature>
<reference evidence="3" key="1">
    <citation type="submission" date="2021-06" db="EMBL/GenBank/DDBJ databases">
        <authorList>
            <person name="Huq M.A."/>
        </authorList>
    </citation>
    <scope>NUCLEOTIDE SEQUENCE</scope>
    <source>
        <strain evidence="3">MAH-26</strain>
    </source>
</reference>
<feature type="transmembrane region" description="Helical" evidence="1">
    <location>
        <begin position="342"/>
        <end position="363"/>
    </location>
</feature>
<dbReference type="InterPro" id="IPR019734">
    <property type="entry name" value="TPR_rpt"/>
</dbReference>
<dbReference type="EMBL" id="JAHSPG010000012">
    <property type="protein sequence ID" value="MBV4358653.1"/>
    <property type="molecule type" value="Genomic_DNA"/>
</dbReference>
<name>A0A9E2W5H2_9BACT</name>
<accession>A0A9E2W5H2</accession>
<evidence type="ECO:0000313" key="3">
    <source>
        <dbReference type="EMBL" id="MBV4358653.1"/>
    </source>
</evidence>
<keyword evidence="1" id="KW-0472">Membrane</keyword>
<evidence type="ECO:0000256" key="1">
    <source>
        <dbReference type="SAM" id="Phobius"/>
    </source>
</evidence>
<protein>
    <submittedName>
        <fullName evidence="3">Tetratricopeptide repeat protein</fullName>
    </submittedName>
</protein>
<dbReference type="AlphaFoldDB" id="A0A9E2W5H2"/>
<keyword evidence="2" id="KW-0732">Signal</keyword>
<evidence type="ECO:0000256" key="2">
    <source>
        <dbReference type="SAM" id="SignalP"/>
    </source>
</evidence>
<sequence>MKRVYTKRYSILLHCCFLMLMIFSVGSVFAQLEYDGELNKAYIHESGRPDTMFLFLRNSYNQAMEKKDRTAAAIALQRMGQICYHLGHYSQSLDLHLQAAELFKNEGDKKLYASNLNDIGTLYYYNKQMDDARKQFDLALEILKKYPSDPGLAITYGNIGHLYEKRQMYDSAFYFQRLALNHYTNAMDKTGIAGIYENMGSIFEDLEQYDSSGYYYANALELYQKVNDQVSSIEIFNNLGDILRKTGRYQASLVQTRKAIEYSVRLKEGYQLSAAYRDMAKAWHLLGRDDSAYIYHELSRKSLLDIYSKENNKQVAFLQVLNEVGKKNAEIEKLRIEHRNTIILTICAVVVVVLLVLMSILIISRQRLKIKNEILLRHQHQEMFKTRSELMEIDLQNKQLQGDVLRQSLEMKAKELTAHTLHIIQKNQLLEELHDSLEKMVKDDKRDQKKQLQQLIQRIDMSFNQDQHWDEFRNIFEQVHESFFERVRRICHDLTANDLRLLALLKMNIDSSDIATLLGISSDSLRVTRYRLRKKLNLEKGENLSAYIQGL</sequence>